<name>A0A918HT97_9ACTN</name>
<gene>
    <name evidence="1" type="ORF">GCM10010274_09160</name>
</gene>
<reference evidence="1" key="2">
    <citation type="submission" date="2020-09" db="EMBL/GenBank/DDBJ databases">
        <authorList>
            <person name="Sun Q."/>
            <person name="Ohkuma M."/>
        </authorList>
    </citation>
    <scope>NUCLEOTIDE SEQUENCE</scope>
    <source>
        <strain evidence="1">JCM 4391</strain>
    </source>
</reference>
<accession>A0A918HT97</accession>
<dbReference type="EMBL" id="BMTP01000002">
    <property type="protein sequence ID" value="GGU24713.1"/>
    <property type="molecule type" value="Genomic_DNA"/>
</dbReference>
<evidence type="ECO:0000313" key="2">
    <source>
        <dbReference type="Proteomes" id="UP000636661"/>
    </source>
</evidence>
<comment type="caution">
    <text evidence="1">The sequence shown here is derived from an EMBL/GenBank/DDBJ whole genome shotgun (WGS) entry which is preliminary data.</text>
</comment>
<organism evidence="1 2">
    <name type="scientific">Streptomyces lavendofoliae</name>
    <dbReference type="NCBI Taxonomy" id="67314"/>
    <lineage>
        <taxon>Bacteria</taxon>
        <taxon>Bacillati</taxon>
        <taxon>Actinomycetota</taxon>
        <taxon>Actinomycetes</taxon>
        <taxon>Kitasatosporales</taxon>
        <taxon>Streptomycetaceae</taxon>
        <taxon>Streptomyces</taxon>
    </lineage>
</organism>
<evidence type="ECO:0000313" key="1">
    <source>
        <dbReference type="EMBL" id="GGU24713.1"/>
    </source>
</evidence>
<reference evidence="1" key="1">
    <citation type="journal article" date="2014" name="Int. J. Syst. Evol. Microbiol.">
        <title>Complete genome sequence of Corynebacterium casei LMG S-19264T (=DSM 44701T), isolated from a smear-ripened cheese.</title>
        <authorList>
            <consortium name="US DOE Joint Genome Institute (JGI-PGF)"/>
            <person name="Walter F."/>
            <person name="Albersmeier A."/>
            <person name="Kalinowski J."/>
            <person name="Ruckert C."/>
        </authorList>
    </citation>
    <scope>NUCLEOTIDE SEQUENCE</scope>
    <source>
        <strain evidence="1">JCM 4391</strain>
    </source>
</reference>
<dbReference type="AlphaFoldDB" id="A0A918HT97"/>
<protein>
    <submittedName>
        <fullName evidence="1">Uncharacterized protein</fullName>
    </submittedName>
</protein>
<dbReference type="Proteomes" id="UP000636661">
    <property type="component" value="Unassembled WGS sequence"/>
</dbReference>
<sequence length="66" mass="7243">MFGVRRSTKSFEGRLGWRRVCRRVTAGAEVQDAVGAPDQVGVVVDDDEGGTGAHAARRVRRCKWLS</sequence>
<keyword evidence="2" id="KW-1185">Reference proteome</keyword>
<proteinExistence type="predicted"/>